<reference evidence="9 10" key="1">
    <citation type="submission" date="2020-04" db="EMBL/GenBank/DDBJ databases">
        <authorList>
            <person name="De Canck E."/>
        </authorList>
    </citation>
    <scope>NUCLEOTIDE SEQUENCE [LARGE SCALE GENOMIC DNA]</scope>
    <source>
        <strain evidence="9 10">LMG 28138</strain>
    </source>
</reference>
<sequence>MSLTNMKIGARLGVGFGLVMALMVALIAVGLIRLTSISDINDRIVGKDWVKTGAAQTINAMTRDNARRTMELFTTSDKNKVSRIYQSIDGNKKTIDEALETLDKLTYTSEGKTLLAKIKASRAAYVTSFGKVASLLAKKKRDEAVSTMSGETLPALDVLQGDVTAMVDLQNKLVDAGGTEARQNIESARNMMIGLGLAAVLISIGLACVITRSITQPLREAVKVAQTVASGNLTSRIVVQTRDETGQLLQALEKMNESLKRTVSEVRVGTETIATASSQIASGNQDLSSRTEEQASSLEETVAAMEELTSAVKQNADNARQANQLAVSASEVALKGGAVVLQVVDTMGSINASATKIVDIIGVIDGIAFQTNILALNAAVEAARAGENGRGFAVVAAEVRNLAQRSAAAAKEVKTLIDDSVDKVGVGSKLVSEAGATMNEIVTSVQRVTDIMGEISAASEEQSAGIEQINKAMSQMDEVTQQNAALVEEAAAAAESLQGQAGNLAQVVSVFKLGGTHAAAPAHGA</sequence>
<dbReference type="Gene3D" id="1.10.287.950">
    <property type="entry name" value="Methyl-accepting chemotaxis protein"/>
    <property type="match status" value="1"/>
</dbReference>
<feature type="coiled-coil region" evidence="5">
    <location>
        <begin position="469"/>
        <end position="496"/>
    </location>
</feature>
<dbReference type="Proteomes" id="UP000494115">
    <property type="component" value="Unassembled WGS sequence"/>
</dbReference>
<keyword evidence="10" id="KW-1185">Reference proteome</keyword>
<dbReference type="PROSITE" id="PS50885">
    <property type="entry name" value="HAMP"/>
    <property type="match status" value="1"/>
</dbReference>
<keyword evidence="4" id="KW-0807">Transducer</keyword>
<dbReference type="SMART" id="SM00304">
    <property type="entry name" value="HAMP"/>
    <property type="match status" value="1"/>
</dbReference>
<evidence type="ECO:0000256" key="4">
    <source>
        <dbReference type="PROSITE-ProRule" id="PRU00284"/>
    </source>
</evidence>
<comment type="subcellular location">
    <subcellularLocation>
        <location evidence="1">Membrane</location>
    </subcellularLocation>
</comment>
<evidence type="ECO:0000256" key="5">
    <source>
        <dbReference type="SAM" id="Coils"/>
    </source>
</evidence>
<evidence type="ECO:0008006" key="11">
    <source>
        <dbReference type="Google" id="ProtNLM"/>
    </source>
</evidence>
<dbReference type="Pfam" id="PF00672">
    <property type="entry name" value="HAMP"/>
    <property type="match status" value="1"/>
</dbReference>
<name>A0A6S7BLE9_9BURK</name>
<dbReference type="GO" id="GO:0007165">
    <property type="term" value="P:signal transduction"/>
    <property type="evidence" value="ECO:0007669"/>
    <property type="project" value="UniProtKB-KW"/>
</dbReference>
<dbReference type="InterPro" id="IPR004090">
    <property type="entry name" value="Chemotax_Me-accpt_rcpt"/>
</dbReference>
<evidence type="ECO:0000259" key="7">
    <source>
        <dbReference type="PROSITE" id="PS50111"/>
    </source>
</evidence>
<dbReference type="GO" id="GO:0005886">
    <property type="term" value="C:plasma membrane"/>
    <property type="evidence" value="ECO:0007669"/>
    <property type="project" value="TreeGrafter"/>
</dbReference>
<feature type="domain" description="HAMP" evidence="8">
    <location>
        <begin position="212"/>
        <end position="264"/>
    </location>
</feature>
<dbReference type="SUPFAM" id="SSF58104">
    <property type="entry name" value="Methyl-accepting chemotaxis protein (MCP) signaling domain"/>
    <property type="match status" value="1"/>
</dbReference>
<evidence type="ECO:0000313" key="9">
    <source>
        <dbReference type="EMBL" id="CAB3790050.1"/>
    </source>
</evidence>
<dbReference type="PANTHER" id="PTHR43531">
    <property type="entry name" value="PROTEIN ICFG"/>
    <property type="match status" value="1"/>
</dbReference>
<protein>
    <recommendedName>
        <fullName evidence="11">Methyl-accepting chemotaxis protein III</fullName>
    </recommendedName>
</protein>
<dbReference type="Pfam" id="PF00015">
    <property type="entry name" value="MCPsignal"/>
    <property type="match status" value="1"/>
</dbReference>
<dbReference type="SMART" id="SM00283">
    <property type="entry name" value="MA"/>
    <property type="match status" value="1"/>
</dbReference>
<evidence type="ECO:0000313" key="10">
    <source>
        <dbReference type="Proteomes" id="UP000494115"/>
    </source>
</evidence>
<dbReference type="EMBL" id="CADIKM010000012">
    <property type="protein sequence ID" value="CAB3790050.1"/>
    <property type="molecule type" value="Genomic_DNA"/>
</dbReference>
<feature type="transmembrane region" description="Helical" evidence="6">
    <location>
        <begin position="12"/>
        <end position="34"/>
    </location>
</feature>
<dbReference type="CDD" id="cd06225">
    <property type="entry name" value="HAMP"/>
    <property type="match status" value="1"/>
</dbReference>
<dbReference type="CDD" id="cd19411">
    <property type="entry name" value="MCP2201-like_sensor"/>
    <property type="match status" value="1"/>
</dbReference>
<keyword evidence="6" id="KW-1133">Transmembrane helix</keyword>
<dbReference type="InterPro" id="IPR051310">
    <property type="entry name" value="MCP_chemotaxis"/>
</dbReference>
<evidence type="ECO:0000259" key="8">
    <source>
        <dbReference type="PROSITE" id="PS50885"/>
    </source>
</evidence>
<evidence type="ECO:0000256" key="1">
    <source>
        <dbReference type="ARBA" id="ARBA00004370"/>
    </source>
</evidence>
<dbReference type="InterPro" id="IPR024478">
    <property type="entry name" value="HlyB_4HB_MCP"/>
</dbReference>
<accession>A0A6S7BLE9</accession>
<dbReference type="CDD" id="cd11386">
    <property type="entry name" value="MCP_signal"/>
    <property type="match status" value="1"/>
</dbReference>
<dbReference type="GO" id="GO:0006935">
    <property type="term" value="P:chemotaxis"/>
    <property type="evidence" value="ECO:0007669"/>
    <property type="project" value="InterPro"/>
</dbReference>
<dbReference type="Gene3D" id="6.10.340.10">
    <property type="match status" value="1"/>
</dbReference>
<dbReference type="InterPro" id="IPR004089">
    <property type="entry name" value="MCPsignal_dom"/>
</dbReference>
<dbReference type="FunFam" id="1.10.287.950:FF:000001">
    <property type="entry name" value="Methyl-accepting chemotaxis sensory transducer"/>
    <property type="match status" value="1"/>
</dbReference>
<keyword evidence="6" id="KW-0812">Transmembrane</keyword>
<keyword evidence="2" id="KW-0488">Methylation</keyword>
<gene>
    <name evidence="9" type="ORF">LMG28138_02905</name>
</gene>
<dbReference type="PRINTS" id="PR00260">
    <property type="entry name" value="CHEMTRNSDUCR"/>
</dbReference>
<dbReference type="RefSeq" id="WP_175105456.1">
    <property type="nucleotide sequence ID" value="NZ_CADIKM010000012.1"/>
</dbReference>
<dbReference type="Pfam" id="PF12729">
    <property type="entry name" value="4HB_MCP_1"/>
    <property type="match status" value="1"/>
</dbReference>
<evidence type="ECO:0000256" key="3">
    <source>
        <dbReference type="ARBA" id="ARBA00029447"/>
    </source>
</evidence>
<evidence type="ECO:0000256" key="6">
    <source>
        <dbReference type="SAM" id="Phobius"/>
    </source>
</evidence>
<proteinExistence type="inferred from homology"/>
<evidence type="ECO:0000256" key="2">
    <source>
        <dbReference type="ARBA" id="ARBA00022481"/>
    </source>
</evidence>
<dbReference type="InterPro" id="IPR047347">
    <property type="entry name" value="YvaQ-like_sensor"/>
</dbReference>
<dbReference type="PROSITE" id="PS50111">
    <property type="entry name" value="CHEMOTAXIS_TRANSDUC_2"/>
    <property type="match status" value="1"/>
</dbReference>
<dbReference type="GO" id="GO:0004888">
    <property type="term" value="F:transmembrane signaling receptor activity"/>
    <property type="evidence" value="ECO:0007669"/>
    <property type="project" value="InterPro"/>
</dbReference>
<dbReference type="AlphaFoldDB" id="A0A6S7BLE9"/>
<dbReference type="PANTHER" id="PTHR43531:SF14">
    <property type="entry name" value="METHYL-ACCEPTING CHEMOTAXIS PROTEIN I-RELATED"/>
    <property type="match status" value="1"/>
</dbReference>
<organism evidence="9 10">
    <name type="scientific">Pararobbsia alpina</name>
    <dbReference type="NCBI Taxonomy" id="621374"/>
    <lineage>
        <taxon>Bacteria</taxon>
        <taxon>Pseudomonadati</taxon>
        <taxon>Pseudomonadota</taxon>
        <taxon>Betaproteobacteria</taxon>
        <taxon>Burkholderiales</taxon>
        <taxon>Burkholderiaceae</taxon>
        <taxon>Pararobbsia</taxon>
    </lineage>
</organism>
<comment type="similarity">
    <text evidence="3">Belongs to the methyl-accepting chemotaxis (MCP) protein family.</text>
</comment>
<feature type="transmembrane region" description="Helical" evidence="6">
    <location>
        <begin position="192"/>
        <end position="214"/>
    </location>
</feature>
<keyword evidence="6" id="KW-0472">Membrane</keyword>
<keyword evidence="5" id="KW-0175">Coiled coil</keyword>
<feature type="domain" description="Methyl-accepting transducer" evidence="7">
    <location>
        <begin position="269"/>
        <end position="498"/>
    </location>
</feature>
<dbReference type="InterPro" id="IPR003660">
    <property type="entry name" value="HAMP_dom"/>
</dbReference>